<feature type="coiled-coil region" evidence="6">
    <location>
        <begin position="205"/>
        <end position="243"/>
    </location>
</feature>
<organism evidence="10 12">
    <name type="scientific">Dracunculus medinensis</name>
    <name type="common">Guinea worm</name>
    <dbReference type="NCBI Taxonomy" id="318479"/>
    <lineage>
        <taxon>Eukaryota</taxon>
        <taxon>Metazoa</taxon>
        <taxon>Ecdysozoa</taxon>
        <taxon>Nematoda</taxon>
        <taxon>Chromadorea</taxon>
        <taxon>Rhabditida</taxon>
        <taxon>Spirurina</taxon>
        <taxon>Dracunculoidea</taxon>
        <taxon>Dracunculidae</taxon>
        <taxon>Dracunculus</taxon>
    </lineage>
</organism>
<protein>
    <submittedName>
        <fullName evidence="12">Zinc finger CCCH domain-containing protein 10</fullName>
    </submittedName>
</protein>
<dbReference type="InterPro" id="IPR000571">
    <property type="entry name" value="Znf_CCCH"/>
</dbReference>
<dbReference type="SMART" id="SM00356">
    <property type="entry name" value="ZnF_C3H1"/>
    <property type="match status" value="3"/>
</dbReference>
<dbReference type="Proteomes" id="UP000038040">
    <property type="component" value="Unplaced"/>
</dbReference>
<keyword evidence="2" id="KW-0677">Repeat</keyword>
<sequence>MTEKDAKHEISFDKKKNGNEREDVCRDFLKNICNRGSRCKFYHPENIEIARRKGLAEPEYNFCIDFQNRGCQRDNCRFIHAHRDDVEHYKMTGDVTLNLARAIAAVHNGDTINGIPYCKEYQTGSCSRGIPRCRYWHINIEEERERRRRTRSFSAVTNSSRVPALPYGYGSSAITRRPLEYTERDLYDGSVTKRARYDCDQREYLHDLERRNAELIKENEGLKRQLQREHDRYQDLYALFRQRTTPTSVSAPVAPPTPAGDPTAPAAYNAATYAASNIANAASGVTYYPSNPPSWTNPSTRSQWNA</sequence>
<evidence type="ECO:0000256" key="4">
    <source>
        <dbReference type="ARBA" id="ARBA00022833"/>
    </source>
</evidence>
<feature type="zinc finger region" description="C3H1-type" evidence="5">
    <location>
        <begin position="112"/>
        <end position="140"/>
    </location>
</feature>
<reference evidence="12" key="1">
    <citation type="submission" date="2016-04" db="UniProtKB">
        <authorList>
            <consortium name="WormBaseParasite"/>
        </authorList>
    </citation>
    <scope>IDENTIFICATION</scope>
</reference>
<feature type="region of interest" description="Disordered" evidence="7">
    <location>
        <begin position="285"/>
        <end position="306"/>
    </location>
</feature>
<evidence type="ECO:0000313" key="10">
    <source>
        <dbReference type="Proteomes" id="UP000038040"/>
    </source>
</evidence>
<dbReference type="GO" id="GO:0003723">
    <property type="term" value="F:RNA binding"/>
    <property type="evidence" value="ECO:0007669"/>
    <property type="project" value="TreeGrafter"/>
</dbReference>
<keyword evidence="1 5" id="KW-0479">Metal-binding</keyword>
<evidence type="ECO:0000259" key="8">
    <source>
        <dbReference type="PROSITE" id="PS50103"/>
    </source>
</evidence>
<feature type="region of interest" description="Disordered" evidence="7">
    <location>
        <begin position="246"/>
        <end position="265"/>
    </location>
</feature>
<proteinExistence type="predicted"/>
<dbReference type="InterPro" id="IPR036855">
    <property type="entry name" value="Znf_CCCH_sf"/>
</dbReference>
<dbReference type="CDD" id="cd14686">
    <property type="entry name" value="bZIP"/>
    <property type="match status" value="1"/>
</dbReference>
<evidence type="ECO:0000256" key="2">
    <source>
        <dbReference type="ARBA" id="ARBA00022737"/>
    </source>
</evidence>
<evidence type="ECO:0000313" key="11">
    <source>
        <dbReference type="Proteomes" id="UP000274756"/>
    </source>
</evidence>
<evidence type="ECO:0000256" key="1">
    <source>
        <dbReference type="ARBA" id="ARBA00022723"/>
    </source>
</evidence>
<feature type="zinc finger region" description="C3H1-type" evidence="5">
    <location>
        <begin position="19"/>
        <end position="46"/>
    </location>
</feature>
<dbReference type="AlphaFoldDB" id="A0A0N4UMZ1"/>
<dbReference type="EMBL" id="UYYG01000094">
    <property type="protein sequence ID" value="VDN53015.1"/>
    <property type="molecule type" value="Genomic_DNA"/>
</dbReference>
<dbReference type="OrthoDB" id="250836at2759"/>
<gene>
    <name evidence="9" type="ORF">DME_LOCUS2988</name>
</gene>
<feature type="domain" description="C3H1-type" evidence="8">
    <location>
        <begin position="19"/>
        <end position="46"/>
    </location>
</feature>
<dbReference type="Proteomes" id="UP000274756">
    <property type="component" value="Unassembled WGS sequence"/>
</dbReference>
<dbReference type="Pfam" id="PF00642">
    <property type="entry name" value="zf-CCCH"/>
    <property type="match status" value="1"/>
</dbReference>
<keyword evidence="6" id="KW-0175">Coiled coil</keyword>
<dbReference type="GO" id="GO:0043484">
    <property type="term" value="P:regulation of RNA splicing"/>
    <property type="evidence" value="ECO:0007669"/>
    <property type="project" value="TreeGrafter"/>
</dbReference>
<keyword evidence="4 5" id="KW-0862">Zinc</keyword>
<reference evidence="9 11" key="2">
    <citation type="submission" date="2018-11" db="EMBL/GenBank/DDBJ databases">
        <authorList>
            <consortium name="Pathogen Informatics"/>
        </authorList>
    </citation>
    <scope>NUCLEOTIDE SEQUENCE [LARGE SCALE GENOMIC DNA]</scope>
</reference>
<dbReference type="GO" id="GO:0008270">
    <property type="term" value="F:zinc ion binding"/>
    <property type="evidence" value="ECO:0007669"/>
    <property type="project" value="UniProtKB-KW"/>
</dbReference>
<dbReference type="PANTHER" id="PTHR12675:SF6">
    <property type="entry name" value="ZINC FINGER CCCH DOMAIN-CONTAINING PROTEIN 10"/>
    <property type="match status" value="1"/>
</dbReference>
<name>A0A0N4UMZ1_DRAME</name>
<keyword evidence="11" id="KW-1185">Reference proteome</keyword>
<evidence type="ECO:0000256" key="5">
    <source>
        <dbReference type="PROSITE-ProRule" id="PRU00723"/>
    </source>
</evidence>
<evidence type="ECO:0000256" key="7">
    <source>
        <dbReference type="SAM" id="MobiDB-lite"/>
    </source>
</evidence>
<evidence type="ECO:0000256" key="6">
    <source>
        <dbReference type="SAM" id="Coils"/>
    </source>
</evidence>
<feature type="compositionally biased region" description="Low complexity" evidence="7">
    <location>
        <begin position="293"/>
        <end position="306"/>
    </location>
</feature>
<dbReference type="Gene3D" id="3.30.1370.210">
    <property type="match status" value="2"/>
</dbReference>
<dbReference type="PROSITE" id="PS50103">
    <property type="entry name" value="ZF_C3H1"/>
    <property type="match status" value="2"/>
</dbReference>
<feature type="domain" description="C3H1-type" evidence="8">
    <location>
        <begin position="112"/>
        <end position="140"/>
    </location>
</feature>
<dbReference type="STRING" id="318479.A0A0N4UMZ1"/>
<evidence type="ECO:0000313" key="9">
    <source>
        <dbReference type="EMBL" id="VDN53015.1"/>
    </source>
</evidence>
<dbReference type="PANTHER" id="PTHR12675">
    <property type="entry name" value="MUSCLEBLIND-LIKE PROTEIN"/>
    <property type="match status" value="1"/>
</dbReference>
<evidence type="ECO:0000256" key="3">
    <source>
        <dbReference type="ARBA" id="ARBA00022771"/>
    </source>
</evidence>
<keyword evidence="3 5" id="KW-0863">Zinc-finger</keyword>
<evidence type="ECO:0000313" key="12">
    <source>
        <dbReference type="WBParaSite" id="DME_0000925101-mRNA-1"/>
    </source>
</evidence>
<accession>A0A0N4UMZ1</accession>
<dbReference type="WBParaSite" id="DME_0000925101-mRNA-1">
    <property type="protein sequence ID" value="DME_0000925101-mRNA-1"/>
    <property type="gene ID" value="DME_0000925101"/>
</dbReference>
<dbReference type="SUPFAM" id="SSF90229">
    <property type="entry name" value="CCCH zinc finger"/>
    <property type="match status" value="1"/>
</dbReference>